<accession>A0ABQ0MJQ1</accession>
<dbReference type="Gene3D" id="3.30.565.10">
    <property type="entry name" value="Histidine kinase-like ATPase, C-terminal domain"/>
    <property type="match status" value="1"/>
</dbReference>
<evidence type="ECO:0000256" key="2">
    <source>
        <dbReference type="ARBA" id="ARBA00012438"/>
    </source>
</evidence>
<dbReference type="InterPro" id="IPR004358">
    <property type="entry name" value="Sig_transdc_His_kin-like_C"/>
</dbReference>
<reference evidence="6" key="2">
    <citation type="submission" date="2017-05" db="EMBL/GenBank/DDBJ databases">
        <title>Draft genome sequence of Geobacter pelophilus, a iron(III)-reducing bacteria.</title>
        <authorList>
            <person name="Aoyagi T."/>
            <person name="Koike H."/>
            <person name="Morita T."/>
            <person name="Sato Y."/>
            <person name="Habe H."/>
            <person name="Hori T."/>
        </authorList>
    </citation>
    <scope>NUCLEOTIDE SEQUENCE [LARGE SCALE GENOMIC DNA]</scope>
    <source>
        <strain evidence="6">Drf2</strain>
    </source>
</reference>
<dbReference type="PANTHER" id="PTHR43065">
    <property type="entry name" value="SENSOR HISTIDINE KINASE"/>
    <property type="match status" value="1"/>
</dbReference>
<dbReference type="InterPro" id="IPR036890">
    <property type="entry name" value="HATPase_C_sf"/>
</dbReference>
<gene>
    <name evidence="5" type="ORF">GPEL0_01r3030</name>
</gene>
<evidence type="ECO:0000256" key="3">
    <source>
        <dbReference type="ARBA" id="ARBA00022553"/>
    </source>
</evidence>
<dbReference type="InterPro" id="IPR001638">
    <property type="entry name" value="Solute-binding_3/MltF_N"/>
</dbReference>
<dbReference type="InterPro" id="IPR003594">
    <property type="entry name" value="HATPase_dom"/>
</dbReference>
<protein>
    <recommendedName>
        <fullName evidence="2">histidine kinase</fullName>
        <ecNumber evidence="2">2.7.13.3</ecNumber>
    </recommendedName>
</protein>
<dbReference type="CDD" id="cd13704">
    <property type="entry name" value="PBP2_HisK"/>
    <property type="match status" value="1"/>
</dbReference>
<dbReference type="InterPro" id="IPR001320">
    <property type="entry name" value="Iontro_rcpt_C"/>
</dbReference>
<dbReference type="Gene3D" id="3.40.190.10">
    <property type="entry name" value="Periplasmic binding protein-like II"/>
    <property type="match status" value="2"/>
</dbReference>
<comment type="catalytic activity">
    <reaction evidence="1">
        <text>ATP + protein L-histidine = ADP + protein N-phospho-L-histidine.</text>
        <dbReference type="EC" id="2.7.13.3"/>
    </reaction>
</comment>
<keyword evidence="5" id="KW-0808">Transferase</keyword>
<dbReference type="EC" id="2.7.13.3" evidence="2"/>
<dbReference type="PROSITE" id="PS50109">
    <property type="entry name" value="HIS_KIN"/>
    <property type="match status" value="1"/>
</dbReference>
<dbReference type="SMART" id="SM00387">
    <property type="entry name" value="HATPase_c"/>
    <property type="match status" value="1"/>
</dbReference>
<keyword evidence="3" id="KW-0597">Phosphoprotein</keyword>
<dbReference type="Pfam" id="PF02518">
    <property type="entry name" value="HATPase_c"/>
    <property type="match status" value="1"/>
</dbReference>
<dbReference type="SUPFAM" id="SSF55874">
    <property type="entry name" value="ATPase domain of HSP90 chaperone/DNA topoisomerase II/histidine kinase"/>
    <property type="match status" value="1"/>
</dbReference>
<dbReference type="InterPro" id="IPR036097">
    <property type="entry name" value="HisK_dim/P_sf"/>
</dbReference>
<dbReference type="Pfam" id="PF00497">
    <property type="entry name" value="SBP_bac_3"/>
    <property type="match status" value="1"/>
</dbReference>
<dbReference type="GO" id="GO:0016301">
    <property type="term" value="F:kinase activity"/>
    <property type="evidence" value="ECO:0007669"/>
    <property type="project" value="UniProtKB-KW"/>
</dbReference>
<dbReference type="SMART" id="SM00079">
    <property type="entry name" value="PBPe"/>
    <property type="match status" value="1"/>
</dbReference>
<name>A0ABQ0MJQ1_9BACT</name>
<dbReference type="SUPFAM" id="SSF53850">
    <property type="entry name" value="Periplasmic binding protein-like II"/>
    <property type="match status" value="1"/>
</dbReference>
<keyword evidence="6" id="KW-1185">Reference proteome</keyword>
<dbReference type="PANTHER" id="PTHR43065:SF42">
    <property type="entry name" value="TWO-COMPONENT SENSOR PPRA"/>
    <property type="match status" value="1"/>
</dbReference>
<dbReference type="CDD" id="cd00082">
    <property type="entry name" value="HisKA"/>
    <property type="match status" value="1"/>
</dbReference>
<evidence type="ECO:0000256" key="1">
    <source>
        <dbReference type="ARBA" id="ARBA00000085"/>
    </source>
</evidence>
<sequence length="608" mass="67028">MFHTAFTGTQKTATRFRFLPPFSANPFHAGTRALFPLFLLALLLTFTSPARAQEPAPGHYNPATTIVVGGDRSYPPYEFIDKDGQPAGYNVDLTKAIAEVMGMKVEFRFGSWAEMRAGLQQGKIDILQGLSYSDERSHSVDFSPPHAMVHHAIFARRDTKPVRSLEELKGKKVIVFQDGIMHERLKLMGFEKDLVLTPTPAEALRLLASGQYDYAVVAQLPGMYLIRELRLTNLVPVAKAVVSEQYGYGVAKGNRELLTRFNEGLAIVIKTGQYAQIYNRWLGVHEPPRVTREMALKYGAMILVPLLLVLAGTALWNKTLHKRVAERTAELAQEVTERNKALEALRRHQDKLIQADKMASLGTLVSGVAHEINNPNGLLLLDIPILKRVHEDAEDIFEERYQEVGDFMLGGVPYSEMCEEIPRILEEMQDGAQRIKRIVNDLKDFARRDDVGHKEPIDVEAAVKRAVRLVEPTIRSATGSFEALYAGNLPPVLGNAQRIEQVIVNLVLNACQALPGREKGITLATSLDGESGSVVIEVRDEGVGIAQEHLAQLVDPFFTTKRESGGTGLGLSVSAGIVKEHGGTLRFASTPGEGTTVTLSLPVTSRRS</sequence>
<comment type="caution">
    <text evidence="5">The sequence shown here is derived from an EMBL/GenBank/DDBJ whole genome shotgun (WGS) entry which is preliminary data.</text>
</comment>
<keyword evidence="5" id="KW-0418">Kinase</keyword>
<dbReference type="InterPro" id="IPR005467">
    <property type="entry name" value="His_kinase_dom"/>
</dbReference>
<organism evidence="5 6">
    <name type="scientific">Geoanaerobacter pelophilus</name>
    <dbReference type="NCBI Taxonomy" id="60036"/>
    <lineage>
        <taxon>Bacteria</taxon>
        <taxon>Pseudomonadati</taxon>
        <taxon>Thermodesulfobacteriota</taxon>
        <taxon>Desulfuromonadia</taxon>
        <taxon>Geobacterales</taxon>
        <taxon>Geobacteraceae</taxon>
        <taxon>Geoanaerobacter</taxon>
    </lineage>
</organism>
<feature type="domain" description="Histidine kinase" evidence="4">
    <location>
        <begin position="367"/>
        <end position="605"/>
    </location>
</feature>
<dbReference type="SMART" id="SM00062">
    <property type="entry name" value="PBPb"/>
    <property type="match status" value="1"/>
</dbReference>
<dbReference type="PRINTS" id="PR00344">
    <property type="entry name" value="BCTRLSENSOR"/>
</dbReference>
<dbReference type="RefSeq" id="WP_143424267.1">
    <property type="nucleotide sequence ID" value="NZ_BDQG01000001.1"/>
</dbReference>
<dbReference type="SUPFAM" id="SSF47384">
    <property type="entry name" value="Homodimeric domain of signal transducing histidine kinase"/>
    <property type="match status" value="1"/>
</dbReference>
<dbReference type="Gene3D" id="1.10.287.130">
    <property type="match status" value="1"/>
</dbReference>
<evidence type="ECO:0000313" key="5">
    <source>
        <dbReference type="EMBL" id="GAW67283.1"/>
    </source>
</evidence>
<dbReference type="EMBL" id="BDQG01000001">
    <property type="protein sequence ID" value="GAW67283.1"/>
    <property type="molecule type" value="Genomic_DNA"/>
</dbReference>
<dbReference type="InterPro" id="IPR003661">
    <property type="entry name" value="HisK_dim/P_dom"/>
</dbReference>
<dbReference type="Proteomes" id="UP000194153">
    <property type="component" value="Unassembled WGS sequence"/>
</dbReference>
<evidence type="ECO:0000259" key="4">
    <source>
        <dbReference type="PROSITE" id="PS50109"/>
    </source>
</evidence>
<reference evidence="5 6" key="1">
    <citation type="submission" date="2017-04" db="EMBL/GenBank/DDBJ databases">
        <authorList>
            <consortium name="Geobacter pelophilus Genome Sequencing"/>
            <person name="Aoyagi T."/>
            <person name="Koike H."/>
            <person name="Hori T."/>
        </authorList>
    </citation>
    <scope>NUCLEOTIDE SEQUENCE [LARGE SCALE GENOMIC DNA]</scope>
    <source>
        <strain evidence="5 6">Drf2</strain>
    </source>
</reference>
<proteinExistence type="predicted"/>
<evidence type="ECO:0000313" key="6">
    <source>
        <dbReference type="Proteomes" id="UP000194153"/>
    </source>
</evidence>